<name>A0ABZ1HZG7_9PSEU</name>
<evidence type="ECO:0000256" key="1">
    <source>
        <dbReference type="SAM" id="Phobius"/>
    </source>
</evidence>
<dbReference type="Proteomes" id="UP001330812">
    <property type="component" value="Chromosome"/>
</dbReference>
<feature type="transmembrane region" description="Helical" evidence="1">
    <location>
        <begin position="26"/>
        <end position="46"/>
    </location>
</feature>
<evidence type="ECO:0000313" key="3">
    <source>
        <dbReference type="Proteomes" id="UP001330812"/>
    </source>
</evidence>
<keyword evidence="3" id="KW-1185">Reference proteome</keyword>
<reference evidence="2 3" key="1">
    <citation type="journal article" date="2015" name="Int. J. Syst. Evol. Microbiol.">
        <title>Amycolatopsis rhabdoformis sp. nov., an actinomycete isolated from a tropical forest soil.</title>
        <authorList>
            <person name="Souza W.R."/>
            <person name="Silva R.E."/>
            <person name="Goodfellow M."/>
            <person name="Busarakam K."/>
            <person name="Figueiro F.S."/>
            <person name="Ferreira D."/>
            <person name="Rodrigues-Filho E."/>
            <person name="Moraes L.A.B."/>
            <person name="Zucchi T.D."/>
        </authorList>
    </citation>
    <scope>NUCLEOTIDE SEQUENCE [LARGE SCALE GENOMIC DNA]</scope>
    <source>
        <strain evidence="2 3">NCIMB 14900</strain>
    </source>
</reference>
<sequence length="175" mass="20173">MNPIAEGETVLWTGQPQRYQRRFRDFLPWVLVVWVIVWLGLAFAFLEDASAFVAPYVVGLVVALAIVVEKQRPRVFAATSYILTDRRLIFVLNWAYGVEYRWVPIAQLGTPRVRELKDGLGIVSFDRSVLRWLRQRYPWRRPTFVPVLPELMAIPDARQVAELIARNAPQPSIVG</sequence>
<dbReference type="EMBL" id="CP142149">
    <property type="protein sequence ID" value="WSE26753.1"/>
    <property type="molecule type" value="Genomic_DNA"/>
</dbReference>
<organism evidence="2 3">
    <name type="scientific">Amycolatopsis rhabdoformis</name>
    <dbReference type="NCBI Taxonomy" id="1448059"/>
    <lineage>
        <taxon>Bacteria</taxon>
        <taxon>Bacillati</taxon>
        <taxon>Actinomycetota</taxon>
        <taxon>Actinomycetes</taxon>
        <taxon>Pseudonocardiales</taxon>
        <taxon>Pseudonocardiaceae</taxon>
        <taxon>Amycolatopsis</taxon>
    </lineage>
</organism>
<evidence type="ECO:0008006" key="4">
    <source>
        <dbReference type="Google" id="ProtNLM"/>
    </source>
</evidence>
<accession>A0ABZ1HZG7</accession>
<keyword evidence="1" id="KW-0812">Transmembrane</keyword>
<feature type="transmembrane region" description="Helical" evidence="1">
    <location>
        <begin position="52"/>
        <end position="68"/>
    </location>
</feature>
<proteinExistence type="predicted"/>
<dbReference type="RefSeq" id="WP_326565735.1">
    <property type="nucleotide sequence ID" value="NZ_CP142149.1"/>
</dbReference>
<protein>
    <recommendedName>
        <fullName evidence="4">PH domain-containing protein</fullName>
    </recommendedName>
</protein>
<keyword evidence="1" id="KW-0472">Membrane</keyword>
<evidence type="ECO:0000313" key="2">
    <source>
        <dbReference type="EMBL" id="WSE26753.1"/>
    </source>
</evidence>
<gene>
    <name evidence="2" type="ORF">VSH64_28165</name>
</gene>
<keyword evidence="1" id="KW-1133">Transmembrane helix</keyword>